<keyword evidence="4" id="KW-1185">Reference proteome</keyword>
<evidence type="ECO:0000256" key="2">
    <source>
        <dbReference type="SAM" id="Phobius"/>
    </source>
</evidence>
<evidence type="ECO:0000256" key="1">
    <source>
        <dbReference type="SAM" id="MobiDB-lite"/>
    </source>
</evidence>
<keyword evidence="2" id="KW-1133">Transmembrane helix</keyword>
<keyword evidence="2" id="KW-0812">Transmembrane</keyword>
<accession>A0A9E7PLF2</accession>
<feature type="transmembrane region" description="Helical" evidence="2">
    <location>
        <begin position="536"/>
        <end position="556"/>
    </location>
</feature>
<name>A0A9E7PLF2_9EURY</name>
<protein>
    <submittedName>
        <fullName evidence="3">Uncharacterized protein</fullName>
    </submittedName>
</protein>
<dbReference type="RefSeq" id="WP_257742232.1">
    <property type="nucleotide sequence ID" value="NZ_CP096115.1"/>
</dbReference>
<feature type="region of interest" description="Disordered" evidence="1">
    <location>
        <begin position="502"/>
        <end position="530"/>
    </location>
</feature>
<evidence type="ECO:0000313" key="3">
    <source>
        <dbReference type="EMBL" id="UUX92080.1"/>
    </source>
</evidence>
<feature type="compositionally biased region" description="Low complexity" evidence="1">
    <location>
        <begin position="503"/>
        <end position="521"/>
    </location>
</feature>
<organism evidence="3 4">
    <name type="scientific">Methanoplanus endosymbiosus</name>
    <dbReference type="NCBI Taxonomy" id="33865"/>
    <lineage>
        <taxon>Archaea</taxon>
        <taxon>Methanobacteriati</taxon>
        <taxon>Methanobacteriota</taxon>
        <taxon>Stenosarchaea group</taxon>
        <taxon>Methanomicrobia</taxon>
        <taxon>Methanomicrobiales</taxon>
        <taxon>Methanomicrobiaceae</taxon>
        <taxon>Methanoplanus</taxon>
    </lineage>
</organism>
<dbReference type="GeneID" id="74308447"/>
<dbReference type="KEGG" id="mend:L6E24_12055"/>
<dbReference type="EMBL" id="CP096115">
    <property type="protein sequence ID" value="UUX92080.1"/>
    <property type="molecule type" value="Genomic_DNA"/>
</dbReference>
<proteinExistence type="predicted"/>
<gene>
    <name evidence="3" type="ORF">L6E24_12055</name>
</gene>
<sequence>MNVTTESRSLKLQIRKSEKRLEKKIRKLLKEATPFLLIVGLAVLMFSSPVNAEVFSKTYEDYQYDYYQGYSYTDNAYEDYSTHGIAIMFTGSWGNYKGLSYTGFETNSYVVCSGSDVTTTAVQLQAGGTTYGTGTATIIKQYNPTTSAYTGLKMWIQWSSFNTDKLITDGVALHSTTLNFDGISVTSNRWGKRNYWTEESGETSKRLFLGATISGFATTAIPKSTITTAHFNVVSFTIDYELNLMSDYEANRVNYINIDSDTYIRVTGIHDDTGTLMFNSYESGEREYPYHLLPLNVSSYLPDGQIVYDIIGEGIIPSNTVSVITRVKSLADSSLIAGSTVYYRALDGSDLVNQTLPSGSDDFLLTKNIWYEYWAEASGYENQTSTPSQSMFTGDTYNDIYLVPTVEEPGGGSGLYNFYISEQTNAVGSSTPLTSPATVVLNGETKLTTSSGYVSFEINTTVPITYKITKSGYESVTRSYTPSWPGNTINEFISLRPEGVILPGEPTPTTSPGDTPPTSSDIPAHRQAAHDSMEELNGIIPGIVSIVAIMFLVAVMKRGMK</sequence>
<dbReference type="AlphaFoldDB" id="A0A9E7PLF2"/>
<evidence type="ECO:0000313" key="4">
    <source>
        <dbReference type="Proteomes" id="UP001060368"/>
    </source>
</evidence>
<reference evidence="3" key="1">
    <citation type="submission" date="2022-04" db="EMBL/GenBank/DDBJ databases">
        <title>Complete genome of Methanoplanus endosymbiosus DSM 3599.</title>
        <authorList>
            <person name="Chen S.-C."/>
            <person name="You Y.-T."/>
            <person name="Zhou Y.-Z."/>
            <person name="Lai M.-C."/>
        </authorList>
    </citation>
    <scope>NUCLEOTIDE SEQUENCE</scope>
    <source>
        <strain evidence="3">DSM 3599</strain>
    </source>
</reference>
<keyword evidence="2" id="KW-0472">Membrane</keyword>
<dbReference type="Proteomes" id="UP001060368">
    <property type="component" value="Chromosome"/>
</dbReference>